<evidence type="ECO:0000313" key="2">
    <source>
        <dbReference type="EMBL" id="GES14377.1"/>
    </source>
</evidence>
<protein>
    <recommendedName>
        <fullName evidence="4">Glycine zipper domain-containing protein</fullName>
    </recommendedName>
</protein>
<dbReference type="EMBL" id="BLAE01000058">
    <property type="protein sequence ID" value="GES14377.1"/>
    <property type="molecule type" value="Genomic_DNA"/>
</dbReference>
<feature type="region of interest" description="Disordered" evidence="1">
    <location>
        <begin position="1"/>
        <end position="26"/>
    </location>
</feature>
<accession>A0A5M3WY12</accession>
<gene>
    <name evidence="2" type="ORF">Amac_079740</name>
</gene>
<dbReference type="Proteomes" id="UP000331127">
    <property type="component" value="Unassembled WGS sequence"/>
</dbReference>
<keyword evidence="3" id="KW-1185">Reference proteome</keyword>
<dbReference type="AlphaFoldDB" id="A0A5M3WY12"/>
<proteinExistence type="predicted"/>
<dbReference type="RefSeq" id="WP_155359559.1">
    <property type="nucleotide sequence ID" value="NZ_BAAAHL010000035.1"/>
</dbReference>
<evidence type="ECO:0000256" key="1">
    <source>
        <dbReference type="SAM" id="MobiDB-lite"/>
    </source>
</evidence>
<organism evidence="2 3">
    <name type="scientific">Acrocarpospora macrocephala</name>
    <dbReference type="NCBI Taxonomy" id="150177"/>
    <lineage>
        <taxon>Bacteria</taxon>
        <taxon>Bacillati</taxon>
        <taxon>Actinomycetota</taxon>
        <taxon>Actinomycetes</taxon>
        <taxon>Streptosporangiales</taxon>
        <taxon>Streptosporangiaceae</taxon>
        <taxon>Acrocarpospora</taxon>
    </lineage>
</organism>
<evidence type="ECO:0008006" key="4">
    <source>
        <dbReference type="Google" id="ProtNLM"/>
    </source>
</evidence>
<sequence>MTFTTPQMNAQMAQGQMPPQYGQAQYGQPLQQGVSPMGIGGGMAGAFAGHEIGKAVGGDEGGAIGTVLGTILGAILPLQAQQQMPQQQQRYPWDQMMPPAMTGYYGNPLQTFQTQQQPMPMGGILGPTLGGPFSGIDPELLRKWQAFLTQMGIPAQQGQQGVAPMGFVGSQLGRAAGREVGQAFGGSSGASIGAALGDLLGKLIPLGMQTPSPQDIAAAYFAQRGIPFDPVQPMQYGQQSVSPASFGAMFPTMPPNVQEILAKIAQTTGQPMLSTFQAGQGGQISPMEHMVSPMSFWSKVAQHGMQYGLPMVRQILANIPDQPMPMPQPMPQPMPMPMPMPQPMQPMPMQPGQAPGGIR</sequence>
<name>A0A5M3WY12_9ACTN</name>
<comment type="caution">
    <text evidence="2">The sequence shown here is derived from an EMBL/GenBank/DDBJ whole genome shotgun (WGS) entry which is preliminary data.</text>
</comment>
<reference evidence="2 3" key="1">
    <citation type="submission" date="2019-10" db="EMBL/GenBank/DDBJ databases">
        <title>Whole genome shotgun sequence of Acrocarpospora macrocephala NBRC 16266.</title>
        <authorList>
            <person name="Ichikawa N."/>
            <person name="Kimura A."/>
            <person name="Kitahashi Y."/>
            <person name="Komaki H."/>
            <person name="Oguchi A."/>
        </authorList>
    </citation>
    <scope>NUCLEOTIDE SEQUENCE [LARGE SCALE GENOMIC DNA]</scope>
    <source>
        <strain evidence="2 3">NBRC 16266</strain>
    </source>
</reference>
<evidence type="ECO:0000313" key="3">
    <source>
        <dbReference type="Proteomes" id="UP000331127"/>
    </source>
</evidence>
<dbReference type="OrthoDB" id="3543690at2"/>